<dbReference type="Pfam" id="PF02742">
    <property type="entry name" value="Fe_dep_repr_C"/>
    <property type="match status" value="1"/>
</dbReference>
<dbReference type="Pfam" id="PF04023">
    <property type="entry name" value="FeoA"/>
    <property type="match status" value="1"/>
</dbReference>
<dbReference type="Gene3D" id="2.30.30.90">
    <property type="match status" value="1"/>
</dbReference>
<dbReference type="InterPro" id="IPR008988">
    <property type="entry name" value="Transcriptional_repressor_C"/>
</dbReference>
<gene>
    <name evidence="14" type="ORF">P8192_04810</name>
</gene>
<dbReference type="Gene3D" id="1.10.10.10">
    <property type="entry name" value="Winged helix-like DNA-binding domain superfamily/Winged helix DNA-binding domain"/>
    <property type="match status" value="1"/>
</dbReference>
<dbReference type="SUPFAM" id="SSF46785">
    <property type="entry name" value="Winged helix' DNA-binding domain"/>
    <property type="match status" value="1"/>
</dbReference>
<dbReference type="InterPro" id="IPR036421">
    <property type="entry name" value="Fe_dep_repressor_sf"/>
</dbReference>
<evidence type="ECO:0000256" key="4">
    <source>
        <dbReference type="ARBA" id="ARBA00022490"/>
    </source>
</evidence>
<dbReference type="InterPro" id="IPR011991">
    <property type="entry name" value="ArsR-like_HTH"/>
</dbReference>
<evidence type="ECO:0000313" key="15">
    <source>
        <dbReference type="Proteomes" id="UP001219037"/>
    </source>
</evidence>
<dbReference type="InterPro" id="IPR050536">
    <property type="entry name" value="DtxR_MntR_Metal-Reg"/>
</dbReference>
<dbReference type="PROSITE" id="PS50944">
    <property type="entry name" value="HTH_DTXR"/>
    <property type="match status" value="1"/>
</dbReference>
<dbReference type="InterPro" id="IPR001367">
    <property type="entry name" value="Fe_dep_repressor"/>
</dbReference>
<dbReference type="Proteomes" id="UP001219037">
    <property type="component" value="Chromosome"/>
</dbReference>
<comment type="similarity">
    <text evidence="2">Belongs to the DtxR/MntR family.</text>
</comment>
<evidence type="ECO:0000256" key="12">
    <source>
        <dbReference type="ARBA" id="ARBA00032593"/>
    </source>
</evidence>
<dbReference type="InterPro" id="IPR022689">
    <property type="entry name" value="Iron_dep_repressor"/>
</dbReference>
<protein>
    <recommendedName>
        <fullName evidence="12">Manganese transport regulator</fullName>
    </recommendedName>
</protein>
<dbReference type="EMBL" id="CP121252">
    <property type="protein sequence ID" value="WFP17433.1"/>
    <property type="molecule type" value="Genomic_DNA"/>
</dbReference>
<dbReference type="InterPro" id="IPR036388">
    <property type="entry name" value="WH-like_DNA-bd_sf"/>
</dbReference>
<keyword evidence="10" id="KW-0804">Transcription</keyword>
<evidence type="ECO:0000256" key="10">
    <source>
        <dbReference type="ARBA" id="ARBA00023163"/>
    </source>
</evidence>
<accession>A0ABY8H9X4</accession>
<dbReference type="PANTHER" id="PTHR33238:SF11">
    <property type="entry name" value="TRANSCRIPTIONAL REGULATOR MNTR"/>
    <property type="match status" value="1"/>
</dbReference>
<keyword evidence="11" id="KW-0464">Manganese</keyword>
<evidence type="ECO:0000259" key="13">
    <source>
        <dbReference type="PROSITE" id="PS50944"/>
    </source>
</evidence>
<name>A0ABY8H9X4_9MICC</name>
<dbReference type="Gene3D" id="1.10.60.10">
    <property type="entry name" value="Iron dependent repressor, metal binding and dimerisation domain"/>
    <property type="match status" value="1"/>
</dbReference>
<keyword evidence="6" id="KW-0408">Iron</keyword>
<evidence type="ECO:0000313" key="14">
    <source>
        <dbReference type="EMBL" id="WFP17433.1"/>
    </source>
</evidence>
<evidence type="ECO:0000256" key="7">
    <source>
        <dbReference type="ARBA" id="ARBA00023015"/>
    </source>
</evidence>
<comment type="subcellular location">
    <subcellularLocation>
        <location evidence="1">Cytoplasm</location>
    </subcellularLocation>
</comment>
<sequence length="230" mass="25133">MPEFAGRSVSELSTSTQNYLKSIWTLCEWSDEPVTPSLIAGRAGVTLSSASDAMRKLAEQGLVEYERYGQLRLTPAGDLLALAMVRRHRLIETFLVTVLGYQWDEVHDEAESLEHAVSDLMIERIDEHLGHPSRDPHGDPIPAADGSIDHVAAEVLTDLPLGQRARIERISDDDPELLQFFAAQGVQIGAVVEAREAQPFSGSRQILLVDSGVTLPLGQAATDSVWTVPV</sequence>
<evidence type="ECO:0000256" key="6">
    <source>
        <dbReference type="ARBA" id="ARBA00023004"/>
    </source>
</evidence>
<dbReference type="InterPro" id="IPR036390">
    <property type="entry name" value="WH_DNA-bd_sf"/>
</dbReference>
<dbReference type="SMART" id="SM00529">
    <property type="entry name" value="HTH_DTXR"/>
    <property type="match status" value="1"/>
</dbReference>
<evidence type="ECO:0000256" key="2">
    <source>
        <dbReference type="ARBA" id="ARBA00007871"/>
    </source>
</evidence>
<keyword evidence="4" id="KW-0963">Cytoplasm</keyword>
<dbReference type="SMART" id="SM00899">
    <property type="entry name" value="FeoA"/>
    <property type="match status" value="1"/>
</dbReference>
<dbReference type="PANTHER" id="PTHR33238">
    <property type="entry name" value="IRON (METAL) DEPENDENT REPRESSOR, DTXR FAMILY"/>
    <property type="match status" value="1"/>
</dbReference>
<evidence type="ECO:0000256" key="5">
    <source>
        <dbReference type="ARBA" id="ARBA00022491"/>
    </source>
</evidence>
<evidence type="ECO:0000256" key="11">
    <source>
        <dbReference type="ARBA" id="ARBA00023211"/>
    </source>
</evidence>
<reference evidence="14 15" key="1">
    <citation type="submission" date="2023-04" db="EMBL/GenBank/DDBJ databases">
        <title>Funneling lignin-derived compounds into biodiesel using alkali-halophilic Citricoccus sp. P2.</title>
        <authorList>
            <person name="Luo C.-B."/>
        </authorList>
    </citation>
    <scope>NUCLEOTIDE SEQUENCE [LARGE SCALE GENOMIC DNA]</scope>
    <source>
        <strain evidence="14 15">P2</strain>
    </source>
</reference>
<dbReference type="CDD" id="cd00090">
    <property type="entry name" value="HTH_ARSR"/>
    <property type="match status" value="1"/>
</dbReference>
<keyword evidence="8" id="KW-0238">DNA-binding</keyword>
<dbReference type="InterPro" id="IPR038157">
    <property type="entry name" value="FeoA_core_dom"/>
</dbReference>
<organism evidence="14 15">
    <name type="scientific">Citricoccus muralis</name>
    <dbReference type="NCBI Taxonomy" id="169134"/>
    <lineage>
        <taxon>Bacteria</taxon>
        <taxon>Bacillati</taxon>
        <taxon>Actinomycetota</taxon>
        <taxon>Actinomycetes</taxon>
        <taxon>Micrococcales</taxon>
        <taxon>Micrococcaceae</taxon>
        <taxon>Citricoccus</taxon>
    </lineage>
</organism>
<dbReference type="RefSeq" id="WP_278158927.1">
    <property type="nucleotide sequence ID" value="NZ_CP121252.1"/>
</dbReference>
<feature type="domain" description="HTH dtxR-type" evidence="13">
    <location>
        <begin position="12"/>
        <end position="74"/>
    </location>
</feature>
<dbReference type="SUPFAM" id="SSF47979">
    <property type="entry name" value="Iron-dependent repressor protein, dimerization domain"/>
    <property type="match status" value="1"/>
</dbReference>
<keyword evidence="5" id="KW-0678">Repressor</keyword>
<dbReference type="InterPro" id="IPR007167">
    <property type="entry name" value="Fe-transptr_FeoA-like"/>
</dbReference>
<keyword evidence="9" id="KW-0010">Activator</keyword>
<evidence type="ECO:0000256" key="8">
    <source>
        <dbReference type="ARBA" id="ARBA00023125"/>
    </source>
</evidence>
<comment type="subunit">
    <text evidence="3">Homodimer.</text>
</comment>
<keyword evidence="15" id="KW-1185">Reference proteome</keyword>
<evidence type="ECO:0000256" key="9">
    <source>
        <dbReference type="ARBA" id="ARBA00023159"/>
    </source>
</evidence>
<keyword evidence="7" id="KW-0805">Transcription regulation</keyword>
<evidence type="ECO:0000256" key="3">
    <source>
        <dbReference type="ARBA" id="ARBA00011738"/>
    </source>
</evidence>
<dbReference type="SUPFAM" id="SSF50037">
    <property type="entry name" value="C-terminal domain of transcriptional repressors"/>
    <property type="match status" value="1"/>
</dbReference>
<proteinExistence type="inferred from homology"/>
<dbReference type="InterPro" id="IPR022687">
    <property type="entry name" value="HTH_DTXR"/>
</dbReference>
<dbReference type="Pfam" id="PF01325">
    <property type="entry name" value="Fe_dep_repress"/>
    <property type="match status" value="1"/>
</dbReference>
<evidence type="ECO:0000256" key="1">
    <source>
        <dbReference type="ARBA" id="ARBA00004496"/>
    </source>
</evidence>